<evidence type="ECO:0000256" key="1">
    <source>
        <dbReference type="SAM" id="MobiDB-lite"/>
    </source>
</evidence>
<organism evidence="2 3">
    <name type="scientific">Caenorhabditis angaria</name>
    <dbReference type="NCBI Taxonomy" id="860376"/>
    <lineage>
        <taxon>Eukaryota</taxon>
        <taxon>Metazoa</taxon>
        <taxon>Ecdysozoa</taxon>
        <taxon>Nematoda</taxon>
        <taxon>Chromadorea</taxon>
        <taxon>Rhabditida</taxon>
        <taxon>Rhabditina</taxon>
        <taxon>Rhabditomorpha</taxon>
        <taxon>Rhabditoidea</taxon>
        <taxon>Rhabditidae</taxon>
        <taxon>Peloderinae</taxon>
        <taxon>Caenorhabditis</taxon>
    </lineage>
</organism>
<dbReference type="Proteomes" id="UP001152747">
    <property type="component" value="Unassembled WGS sequence"/>
</dbReference>
<evidence type="ECO:0000313" key="2">
    <source>
        <dbReference type="EMBL" id="CAI5442350.1"/>
    </source>
</evidence>
<sequence length="101" mass="11665">MHGTSICGRQKDIWRQSEAQITITTLSSTKWQIYRNRTNTVSMEEKESIGPTSSKDIRPRRTRKDRAIPSHLPGSNEKKYPTSTTMKDDFNATTTYIFKPQ</sequence>
<reference evidence="2" key="1">
    <citation type="submission" date="2022-11" db="EMBL/GenBank/DDBJ databases">
        <authorList>
            <person name="Kikuchi T."/>
        </authorList>
    </citation>
    <scope>NUCLEOTIDE SEQUENCE</scope>
    <source>
        <strain evidence="2">PS1010</strain>
    </source>
</reference>
<dbReference type="AlphaFoldDB" id="A0A9P1ICU2"/>
<name>A0A9P1ICU2_9PELO</name>
<feature type="compositionally biased region" description="Basic and acidic residues" evidence="1">
    <location>
        <begin position="76"/>
        <end position="86"/>
    </location>
</feature>
<feature type="region of interest" description="Disordered" evidence="1">
    <location>
        <begin position="35"/>
        <end position="86"/>
    </location>
</feature>
<gene>
    <name evidence="2" type="ORF">CAMP_LOCUS4987</name>
</gene>
<protein>
    <submittedName>
        <fullName evidence="2">Uncharacterized protein</fullName>
    </submittedName>
</protein>
<dbReference type="EMBL" id="CANHGI010000002">
    <property type="protein sequence ID" value="CAI5442350.1"/>
    <property type="molecule type" value="Genomic_DNA"/>
</dbReference>
<comment type="caution">
    <text evidence="2">The sequence shown here is derived from an EMBL/GenBank/DDBJ whole genome shotgun (WGS) entry which is preliminary data.</text>
</comment>
<keyword evidence="3" id="KW-1185">Reference proteome</keyword>
<evidence type="ECO:0000313" key="3">
    <source>
        <dbReference type="Proteomes" id="UP001152747"/>
    </source>
</evidence>
<proteinExistence type="predicted"/>
<accession>A0A9P1ICU2</accession>